<evidence type="ECO:0000313" key="8">
    <source>
        <dbReference type="EMBL" id="KAJ6839015.1"/>
    </source>
</evidence>
<dbReference type="GO" id="GO:0071816">
    <property type="term" value="P:tail-anchored membrane protein insertion into ER membrane"/>
    <property type="evidence" value="ECO:0007669"/>
    <property type="project" value="InterPro"/>
</dbReference>
<dbReference type="GO" id="GO:0043529">
    <property type="term" value="C:GET complex"/>
    <property type="evidence" value="ECO:0007669"/>
    <property type="project" value="TreeGrafter"/>
</dbReference>
<evidence type="ECO:0000256" key="6">
    <source>
        <dbReference type="ARBA" id="ARBA00023136"/>
    </source>
</evidence>
<protein>
    <recommendedName>
        <fullName evidence="10">Tail-anchored protein insertion receptor WRB</fullName>
    </recommendedName>
</protein>
<proteinExistence type="inferred from homology"/>
<dbReference type="EMBL" id="JANAVB010010199">
    <property type="protein sequence ID" value="KAJ6839015.1"/>
    <property type="molecule type" value="Genomic_DNA"/>
</dbReference>
<dbReference type="GO" id="GO:0005789">
    <property type="term" value="C:endoplasmic reticulum membrane"/>
    <property type="evidence" value="ECO:0007669"/>
    <property type="project" value="UniProtKB-SubCell"/>
</dbReference>
<dbReference type="AlphaFoldDB" id="A0AAX6HF24"/>
<keyword evidence="6 7" id="KW-0472">Membrane</keyword>
<evidence type="ECO:0000256" key="3">
    <source>
        <dbReference type="ARBA" id="ARBA00022692"/>
    </source>
</evidence>
<dbReference type="PANTHER" id="PTHR42650:SF1">
    <property type="entry name" value="GUIDED ENTRY OF TAIL-ANCHORED PROTEINS FACTOR 1"/>
    <property type="match status" value="1"/>
</dbReference>
<gene>
    <name evidence="8" type="ORF">M6B38_316080</name>
</gene>
<reference evidence="8" key="2">
    <citation type="submission" date="2023-04" db="EMBL/GenBank/DDBJ databases">
        <authorList>
            <person name="Bruccoleri R.E."/>
            <person name="Oakeley E.J."/>
            <person name="Faust A.-M."/>
            <person name="Dessus-Babus S."/>
            <person name="Altorfer M."/>
            <person name="Burckhardt D."/>
            <person name="Oertli M."/>
            <person name="Naumann U."/>
            <person name="Petersen F."/>
            <person name="Wong J."/>
        </authorList>
    </citation>
    <scope>NUCLEOTIDE SEQUENCE</scope>
    <source>
        <strain evidence="8">GSM-AAB239-AS_SAM_17_03QT</strain>
        <tissue evidence="8">Leaf</tissue>
    </source>
</reference>
<accession>A0AAX6HF24</accession>
<dbReference type="InterPro" id="IPR028945">
    <property type="entry name" value="Get1"/>
</dbReference>
<keyword evidence="9" id="KW-1185">Reference proteome</keyword>
<comment type="caution">
    <text evidence="8">The sequence shown here is derived from an EMBL/GenBank/DDBJ whole genome shotgun (WGS) entry which is preliminary data.</text>
</comment>
<evidence type="ECO:0000256" key="4">
    <source>
        <dbReference type="ARBA" id="ARBA00022824"/>
    </source>
</evidence>
<evidence type="ECO:0000313" key="9">
    <source>
        <dbReference type="Proteomes" id="UP001140949"/>
    </source>
</evidence>
<dbReference type="Proteomes" id="UP001140949">
    <property type="component" value="Unassembled WGS sequence"/>
</dbReference>
<comment type="similarity">
    <text evidence="2">Belongs to the WRB/GET1 family.</text>
</comment>
<evidence type="ECO:0000256" key="2">
    <source>
        <dbReference type="ARBA" id="ARBA00010799"/>
    </source>
</evidence>
<evidence type="ECO:0000256" key="7">
    <source>
        <dbReference type="SAM" id="Phobius"/>
    </source>
</evidence>
<sequence length="187" mass="20598">MEENPAVGGGIGQGDGDGGPLSIFLIVIFLHIVHEFVDHHKKRGSGSSEQIQLRQEIKQLLKEANSLSTPSTFAQAAKLRRTAAAKEKELMKKQGEQNKEKKMSFDMYAKALLVFKVCLYAGLTWRFWSIPVAAVPQQLLQPFGRVLSWRGGSATGFVTVGIIPWLVVTSRVSKFACQKAAKIISSR</sequence>
<keyword evidence="5 7" id="KW-1133">Transmembrane helix</keyword>
<dbReference type="GO" id="GO:0043495">
    <property type="term" value="F:protein-membrane adaptor activity"/>
    <property type="evidence" value="ECO:0007669"/>
    <property type="project" value="TreeGrafter"/>
</dbReference>
<keyword evidence="3 7" id="KW-0812">Transmembrane</keyword>
<feature type="transmembrane region" description="Helical" evidence="7">
    <location>
        <begin position="148"/>
        <end position="168"/>
    </location>
</feature>
<evidence type="ECO:0008006" key="10">
    <source>
        <dbReference type="Google" id="ProtNLM"/>
    </source>
</evidence>
<reference evidence="8" key="1">
    <citation type="journal article" date="2023" name="GigaByte">
        <title>Genome assembly of the bearded iris, Iris pallida Lam.</title>
        <authorList>
            <person name="Bruccoleri R.E."/>
            <person name="Oakeley E.J."/>
            <person name="Faust A.M.E."/>
            <person name="Altorfer M."/>
            <person name="Dessus-Babus S."/>
            <person name="Burckhardt D."/>
            <person name="Oertli M."/>
            <person name="Naumann U."/>
            <person name="Petersen F."/>
            <person name="Wong J."/>
        </authorList>
    </citation>
    <scope>NUCLEOTIDE SEQUENCE</scope>
    <source>
        <strain evidence="8">GSM-AAB239-AS_SAM_17_03QT</strain>
    </source>
</reference>
<dbReference type="Pfam" id="PF04420">
    <property type="entry name" value="CHD5"/>
    <property type="match status" value="1"/>
</dbReference>
<feature type="transmembrane region" description="Helical" evidence="7">
    <location>
        <begin position="107"/>
        <end position="128"/>
    </location>
</feature>
<evidence type="ECO:0000256" key="5">
    <source>
        <dbReference type="ARBA" id="ARBA00022989"/>
    </source>
</evidence>
<organism evidence="8 9">
    <name type="scientific">Iris pallida</name>
    <name type="common">Sweet iris</name>
    <dbReference type="NCBI Taxonomy" id="29817"/>
    <lineage>
        <taxon>Eukaryota</taxon>
        <taxon>Viridiplantae</taxon>
        <taxon>Streptophyta</taxon>
        <taxon>Embryophyta</taxon>
        <taxon>Tracheophyta</taxon>
        <taxon>Spermatophyta</taxon>
        <taxon>Magnoliopsida</taxon>
        <taxon>Liliopsida</taxon>
        <taxon>Asparagales</taxon>
        <taxon>Iridaceae</taxon>
        <taxon>Iridoideae</taxon>
        <taxon>Irideae</taxon>
        <taxon>Iris</taxon>
    </lineage>
</organism>
<feature type="transmembrane region" description="Helical" evidence="7">
    <location>
        <begin position="20"/>
        <end position="37"/>
    </location>
</feature>
<comment type="subcellular location">
    <subcellularLocation>
        <location evidence="1">Endoplasmic reticulum membrane</location>
    </subcellularLocation>
</comment>
<keyword evidence="4" id="KW-0256">Endoplasmic reticulum</keyword>
<dbReference type="PANTHER" id="PTHR42650">
    <property type="entry name" value="TAIL-ANCHORED PROTEIN INSERTION RECEPTOR WRB"/>
    <property type="match status" value="1"/>
</dbReference>
<evidence type="ECO:0000256" key="1">
    <source>
        <dbReference type="ARBA" id="ARBA00004586"/>
    </source>
</evidence>
<name>A0AAX6HF24_IRIPA</name>